<dbReference type="InterPro" id="IPR036875">
    <property type="entry name" value="Znf_CCHC_sf"/>
</dbReference>
<sequence>MVDSVEMEILQAQMEELRDRMDNLRIGDGPRGQSKDVSLVAGIKEWTGESQGKPVHDFLTQIETLAKVSGWTNQDKALIVKAKLQGLALQYLHGREDLGRDGCPYEVLRSALLERFSDKLPDQYYYTSLQEAIQGKTEGAEEFGDRCRKMCQKTIRRVNDEETQRVINEEAERRLLAAYIHGLRGVVGQQVRYQMPDNMDRAVKLAVTIENVEKHRRLREGPRNIFAARQDTRCYRCAKPGHYARDCRQAPDHGPPVWRTQSGPQRSGPPRTHMTTRGDRSGRSRRGPRRPTRPWVPHDDGRTSEIQCHHCREHGHIRRDCPRMPRANPPPNGHGSALSSPVSNPQPTARR</sequence>
<evidence type="ECO:0000313" key="5">
    <source>
        <dbReference type="Proteomes" id="UP000235965"/>
    </source>
</evidence>
<keyword evidence="1" id="KW-0863">Zinc-finger</keyword>
<dbReference type="AlphaFoldDB" id="A0A2J7RIV8"/>
<evidence type="ECO:0000259" key="3">
    <source>
        <dbReference type="PROSITE" id="PS50158"/>
    </source>
</evidence>
<dbReference type="Gene3D" id="4.10.60.10">
    <property type="entry name" value="Zinc finger, CCHC-type"/>
    <property type="match status" value="2"/>
</dbReference>
<feature type="compositionally biased region" description="Polar residues" evidence="2">
    <location>
        <begin position="337"/>
        <end position="351"/>
    </location>
</feature>
<protein>
    <recommendedName>
        <fullName evidence="3">CCHC-type domain-containing protein</fullName>
    </recommendedName>
</protein>
<organism evidence="4 5">
    <name type="scientific">Cryptotermes secundus</name>
    <dbReference type="NCBI Taxonomy" id="105785"/>
    <lineage>
        <taxon>Eukaryota</taxon>
        <taxon>Metazoa</taxon>
        <taxon>Ecdysozoa</taxon>
        <taxon>Arthropoda</taxon>
        <taxon>Hexapoda</taxon>
        <taxon>Insecta</taxon>
        <taxon>Pterygota</taxon>
        <taxon>Neoptera</taxon>
        <taxon>Polyneoptera</taxon>
        <taxon>Dictyoptera</taxon>
        <taxon>Blattodea</taxon>
        <taxon>Blattoidea</taxon>
        <taxon>Termitoidae</taxon>
        <taxon>Kalotermitidae</taxon>
        <taxon>Cryptotermitinae</taxon>
        <taxon>Cryptotermes</taxon>
    </lineage>
</organism>
<reference evidence="4 5" key="1">
    <citation type="submission" date="2017-12" db="EMBL/GenBank/DDBJ databases">
        <title>Hemimetabolous genomes reveal molecular basis of termite eusociality.</title>
        <authorList>
            <person name="Harrison M.C."/>
            <person name="Jongepier E."/>
            <person name="Robertson H.M."/>
            <person name="Arning N."/>
            <person name="Bitard-Feildel T."/>
            <person name="Chao H."/>
            <person name="Childers C.P."/>
            <person name="Dinh H."/>
            <person name="Doddapaneni H."/>
            <person name="Dugan S."/>
            <person name="Gowin J."/>
            <person name="Greiner C."/>
            <person name="Han Y."/>
            <person name="Hu H."/>
            <person name="Hughes D.S.T."/>
            <person name="Huylmans A.-K."/>
            <person name="Kemena C."/>
            <person name="Kremer L.P.M."/>
            <person name="Lee S.L."/>
            <person name="Lopez-Ezquerra A."/>
            <person name="Mallet L."/>
            <person name="Monroy-Kuhn J.M."/>
            <person name="Moser A."/>
            <person name="Murali S.C."/>
            <person name="Muzny D.M."/>
            <person name="Otani S."/>
            <person name="Piulachs M.-D."/>
            <person name="Poelchau M."/>
            <person name="Qu J."/>
            <person name="Schaub F."/>
            <person name="Wada-Katsumata A."/>
            <person name="Worley K.C."/>
            <person name="Xie Q."/>
            <person name="Ylla G."/>
            <person name="Poulsen M."/>
            <person name="Gibbs R.A."/>
            <person name="Schal C."/>
            <person name="Richards S."/>
            <person name="Belles X."/>
            <person name="Korb J."/>
            <person name="Bornberg-Bauer E."/>
        </authorList>
    </citation>
    <scope>NUCLEOTIDE SEQUENCE [LARGE SCALE GENOMIC DNA]</scope>
    <source>
        <tissue evidence="4">Whole body</tissue>
    </source>
</reference>
<dbReference type="PANTHER" id="PTHR33223:SF6">
    <property type="entry name" value="CCHC-TYPE DOMAIN-CONTAINING PROTEIN"/>
    <property type="match status" value="1"/>
</dbReference>
<dbReference type="SUPFAM" id="SSF57756">
    <property type="entry name" value="Retrovirus zinc finger-like domains"/>
    <property type="match status" value="2"/>
</dbReference>
<proteinExistence type="predicted"/>
<dbReference type="STRING" id="105785.A0A2J7RIV8"/>
<feature type="compositionally biased region" description="Basic and acidic residues" evidence="2">
    <location>
        <begin position="296"/>
        <end position="310"/>
    </location>
</feature>
<comment type="caution">
    <text evidence="4">The sequence shown here is derived from an EMBL/GenBank/DDBJ whole genome shotgun (WGS) entry which is preliminary data.</text>
</comment>
<keyword evidence="1" id="KW-0479">Metal-binding</keyword>
<keyword evidence="5" id="KW-1185">Reference proteome</keyword>
<feature type="compositionally biased region" description="Basic residues" evidence="2">
    <location>
        <begin position="283"/>
        <end position="292"/>
    </location>
</feature>
<dbReference type="GO" id="GO:0008270">
    <property type="term" value="F:zinc ion binding"/>
    <property type="evidence" value="ECO:0007669"/>
    <property type="project" value="UniProtKB-KW"/>
</dbReference>
<dbReference type="PROSITE" id="PS50158">
    <property type="entry name" value="ZF_CCHC"/>
    <property type="match status" value="2"/>
</dbReference>
<evidence type="ECO:0000256" key="1">
    <source>
        <dbReference type="PROSITE-ProRule" id="PRU00047"/>
    </source>
</evidence>
<dbReference type="EMBL" id="NEVH01003051">
    <property type="protein sequence ID" value="PNF40762.1"/>
    <property type="molecule type" value="Genomic_DNA"/>
</dbReference>
<dbReference type="InParanoid" id="A0A2J7RIV8"/>
<evidence type="ECO:0000313" key="4">
    <source>
        <dbReference type="EMBL" id="PNF40762.1"/>
    </source>
</evidence>
<dbReference type="Proteomes" id="UP000235965">
    <property type="component" value="Unassembled WGS sequence"/>
</dbReference>
<dbReference type="InterPro" id="IPR001878">
    <property type="entry name" value="Znf_CCHC"/>
</dbReference>
<dbReference type="PANTHER" id="PTHR33223">
    <property type="entry name" value="CCHC-TYPE DOMAIN-CONTAINING PROTEIN"/>
    <property type="match status" value="1"/>
</dbReference>
<feature type="domain" description="CCHC-type" evidence="3">
    <location>
        <begin position="233"/>
        <end position="249"/>
    </location>
</feature>
<feature type="domain" description="CCHC-type" evidence="3">
    <location>
        <begin position="308"/>
        <end position="323"/>
    </location>
</feature>
<dbReference type="GO" id="GO:0003676">
    <property type="term" value="F:nucleic acid binding"/>
    <property type="evidence" value="ECO:0007669"/>
    <property type="project" value="InterPro"/>
</dbReference>
<feature type="region of interest" description="Disordered" evidence="2">
    <location>
        <begin position="247"/>
        <end position="351"/>
    </location>
</feature>
<evidence type="ECO:0000256" key="2">
    <source>
        <dbReference type="SAM" id="MobiDB-lite"/>
    </source>
</evidence>
<dbReference type="OrthoDB" id="8196440at2759"/>
<dbReference type="SMART" id="SM00343">
    <property type="entry name" value="ZnF_C2HC"/>
    <property type="match status" value="2"/>
</dbReference>
<accession>A0A2J7RIV8</accession>
<keyword evidence="1" id="KW-0862">Zinc</keyword>
<dbReference type="Pfam" id="PF00098">
    <property type="entry name" value="zf-CCHC"/>
    <property type="match status" value="2"/>
</dbReference>
<gene>
    <name evidence="4" type="ORF">B7P43_G17609</name>
</gene>
<name>A0A2J7RIV8_9NEOP</name>